<feature type="domain" description="Methyltransferase" evidence="1">
    <location>
        <begin position="184"/>
        <end position="293"/>
    </location>
</feature>
<dbReference type="Pfam" id="PF13847">
    <property type="entry name" value="Methyltransf_31"/>
    <property type="match status" value="1"/>
</dbReference>
<accession>A0AAD4MQM1</accession>
<dbReference type="CDD" id="cd02440">
    <property type="entry name" value="AdoMet_MTases"/>
    <property type="match status" value="1"/>
</dbReference>
<keyword evidence="3" id="KW-0808">Transferase</keyword>
<dbReference type="Gene3D" id="3.40.50.150">
    <property type="entry name" value="Vaccinia Virus protein VP39"/>
    <property type="match status" value="1"/>
</dbReference>
<gene>
    <name evidence="3" type="ORF">DdX_17851</name>
</gene>
<dbReference type="InterPro" id="IPR025714">
    <property type="entry name" value="Methyltranfer_dom"/>
</dbReference>
<dbReference type="InterPro" id="IPR048711">
    <property type="entry name" value="WHD_Rv2258c"/>
</dbReference>
<sequence length="372" mass="40883">MSDANDTSSKVELPKSPDDVFAMKMMNVACNALLSGAINLGIDLGLFEALAKVGNKSQPATAADVAKMSGTKERYCQEWLCSMACGDVIEMDETGKYFWIPEERVSMMTGANPHIGFMMNMALSAYGASYKQLCNVIKLDGPLGMEYSAYGEFYKKVNFMSRAMHQKHLVKDLVPKLGMKEALSNGIKVLDVGCGSGFHAMELANHFPNSHFTGVDLGEEGIKNAQKEAAEKQLKNTSFLCANGNNLDSNWTEKFDLVLIFDACHDQTRPDLTLLEIHRCLKPEGLFAMIEVNGTGNCFTDKAKLGPVAAAMYGISLFHCLPVGSNSKDALQLGALWGRERAKSLMEAAGFKNVEIEEIPFYQFNILYKTKK</sequence>
<evidence type="ECO:0000313" key="3">
    <source>
        <dbReference type="EMBL" id="KAI1698521.1"/>
    </source>
</evidence>
<dbReference type="InterPro" id="IPR036388">
    <property type="entry name" value="WH-like_DNA-bd_sf"/>
</dbReference>
<reference evidence="3" key="1">
    <citation type="submission" date="2022-01" db="EMBL/GenBank/DDBJ databases">
        <title>Genome Sequence Resource for Two Populations of Ditylenchus destructor, the Migratory Endoparasitic Phytonematode.</title>
        <authorList>
            <person name="Zhang H."/>
            <person name="Lin R."/>
            <person name="Xie B."/>
        </authorList>
    </citation>
    <scope>NUCLEOTIDE SEQUENCE</scope>
    <source>
        <strain evidence="3">BazhouSP</strain>
    </source>
</reference>
<name>A0AAD4MQM1_9BILA</name>
<proteinExistence type="predicted"/>
<organism evidence="3 4">
    <name type="scientific">Ditylenchus destructor</name>
    <dbReference type="NCBI Taxonomy" id="166010"/>
    <lineage>
        <taxon>Eukaryota</taxon>
        <taxon>Metazoa</taxon>
        <taxon>Ecdysozoa</taxon>
        <taxon>Nematoda</taxon>
        <taxon>Chromadorea</taxon>
        <taxon>Rhabditida</taxon>
        <taxon>Tylenchina</taxon>
        <taxon>Tylenchomorpha</taxon>
        <taxon>Sphaerularioidea</taxon>
        <taxon>Anguinidae</taxon>
        <taxon>Anguininae</taxon>
        <taxon>Ditylenchus</taxon>
    </lineage>
</organism>
<dbReference type="Pfam" id="PF21320">
    <property type="entry name" value="WHD_Rv2258c"/>
    <property type="match status" value="1"/>
</dbReference>
<keyword evidence="4" id="KW-1185">Reference proteome</keyword>
<dbReference type="AlphaFoldDB" id="A0AAD4MQM1"/>
<evidence type="ECO:0000259" key="2">
    <source>
        <dbReference type="Pfam" id="PF21320"/>
    </source>
</evidence>
<dbReference type="GO" id="GO:0032259">
    <property type="term" value="P:methylation"/>
    <property type="evidence" value="ECO:0007669"/>
    <property type="project" value="UniProtKB-KW"/>
</dbReference>
<dbReference type="Proteomes" id="UP001201812">
    <property type="component" value="Unassembled WGS sequence"/>
</dbReference>
<keyword evidence="3" id="KW-0489">Methyltransferase</keyword>
<dbReference type="SUPFAM" id="SSF46785">
    <property type="entry name" value="Winged helix' DNA-binding domain"/>
    <property type="match status" value="1"/>
</dbReference>
<dbReference type="InterPro" id="IPR036390">
    <property type="entry name" value="WH_DNA-bd_sf"/>
</dbReference>
<dbReference type="InterPro" id="IPR029063">
    <property type="entry name" value="SAM-dependent_MTases_sf"/>
</dbReference>
<dbReference type="GO" id="GO:0008168">
    <property type="term" value="F:methyltransferase activity"/>
    <property type="evidence" value="ECO:0007669"/>
    <property type="project" value="UniProtKB-KW"/>
</dbReference>
<dbReference type="Gene3D" id="1.10.10.10">
    <property type="entry name" value="Winged helix-like DNA-binding domain superfamily/Winged helix DNA-binding domain"/>
    <property type="match status" value="1"/>
</dbReference>
<protein>
    <submittedName>
        <fullName evidence="3">Methyltransferase domain-containing protein</fullName>
    </submittedName>
</protein>
<dbReference type="PANTHER" id="PTHR45581:SF3">
    <property type="entry name" value="METHYLTRANSFERASE DOMAIN-CONTAINING PROTEIN"/>
    <property type="match status" value="1"/>
</dbReference>
<feature type="domain" description="S-adenosylmethionine-dependent methyltransferase Rv2258c-like winged HTH" evidence="2">
    <location>
        <begin position="37"/>
        <end position="109"/>
    </location>
</feature>
<dbReference type="EMBL" id="JAKKPZ010000214">
    <property type="protein sequence ID" value="KAI1698521.1"/>
    <property type="molecule type" value="Genomic_DNA"/>
</dbReference>
<comment type="caution">
    <text evidence="3">The sequence shown here is derived from an EMBL/GenBank/DDBJ whole genome shotgun (WGS) entry which is preliminary data.</text>
</comment>
<dbReference type="PANTHER" id="PTHR45581">
    <property type="entry name" value="PROTEIN CBG10435"/>
    <property type="match status" value="1"/>
</dbReference>
<evidence type="ECO:0000259" key="1">
    <source>
        <dbReference type="Pfam" id="PF13847"/>
    </source>
</evidence>
<dbReference type="SUPFAM" id="SSF53335">
    <property type="entry name" value="S-adenosyl-L-methionine-dependent methyltransferases"/>
    <property type="match status" value="1"/>
</dbReference>
<evidence type="ECO:0000313" key="4">
    <source>
        <dbReference type="Proteomes" id="UP001201812"/>
    </source>
</evidence>